<feature type="region of interest" description="Disordered" evidence="11">
    <location>
        <begin position="543"/>
        <end position="562"/>
    </location>
</feature>
<dbReference type="InterPro" id="IPR019087">
    <property type="entry name" value="Med15_N"/>
</dbReference>
<dbReference type="Pfam" id="PF21538">
    <property type="entry name" value="Med15_M"/>
    <property type="match status" value="1"/>
</dbReference>
<evidence type="ECO:0000256" key="7">
    <source>
        <dbReference type="ARBA" id="ARBA00023242"/>
    </source>
</evidence>
<evidence type="ECO:0000256" key="10">
    <source>
        <dbReference type="SAM" id="Coils"/>
    </source>
</evidence>
<dbReference type="Proteomes" id="UP001217089">
    <property type="component" value="Unassembled WGS sequence"/>
</dbReference>
<evidence type="ECO:0000313" key="16">
    <source>
        <dbReference type="Proteomes" id="UP001217089"/>
    </source>
</evidence>
<evidence type="ECO:0000256" key="2">
    <source>
        <dbReference type="ARBA" id="ARBA00009807"/>
    </source>
</evidence>
<feature type="domain" description="Mediator of RNA polymerase II transcription subunit 15 N-terminal" evidence="12">
    <location>
        <begin position="7"/>
        <end position="74"/>
    </location>
</feature>
<feature type="domain" description="ARC105/Med15 mediator subunit central" evidence="13">
    <location>
        <begin position="341"/>
        <end position="463"/>
    </location>
</feature>
<dbReference type="PANTHER" id="PTHR31804">
    <property type="entry name" value="MEDIATOR OF RNA POLYMERASE II TRANSCRIPTION SUBUNIT 15"/>
    <property type="match status" value="1"/>
</dbReference>
<dbReference type="InterPro" id="IPR048386">
    <property type="entry name" value="Med15_C"/>
</dbReference>
<evidence type="ECO:0000259" key="14">
    <source>
        <dbReference type="Pfam" id="PF21539"/>
    </source>
</evidence>
<dbReference type="Gene3D" id="1.10.246.20">
    <property type="entry name" value="Coactivator CBP, KIX domain"/>
    <property type="match status" value="1"/>
</dbReference>
<comment type="similarity">
    <text evidence="2 9">Belongs to the Mediator complex subunit 15 family.</text>
</comment>
<evidence type="ECO:0000259" key="12">
    <source>
        <dbReference type="Pfam" id="PF09606"/>
    </source>
</evidence>
<evidence type="ECO:0000256" key="4">
    <source>
        <dbReference type="ARBA" id="ARBA00023015"/>
    </source>
</evidence>
<dbReference type="InterPro" id="IPR036529">
    <property type="entry name" value="KIX_dom_sf"/>
</dbReference>
<proteinExistence type="inferred from homology"/>
<evidence type="ECO:0000256" key="3">
    <source>
        <dbReference type="ARBA" id="ARBA00019613"/>
    </source>
</evidence>
<feature type="compositionally biased region" description="Low complexity" evidence="11">
    <location>
        <begin position="239"/>
        <end position="266"/>
    </location>
</feature>
<organism evidence="15 16">
    <name type="scientific">Tegillarca granosa</name>
    <name type="common">Malaysian cockle</name>
    <name type="synonym">Anadara granosa</name>
    <dbReference type="NCBI Taxonomy" id="220873"/>
    <lineage>
        <taxon>Eukaryota</taxon>
        <taxon>Metazoa</taxon>
        <taxon>Spiralia</taxon>
        <taxon>Lophotrochozoa</taxon>
        <taxon>Mollusca</taxon>
        <taxon>Bivalvia</taxon>
        <taxon>Autobranchia</taxon>
        <taxon>Pteriomorphia</taxon>
        <taxon>Arcoida</taxon>
        <taxon>Arcoidea</taxon>
        <taxon>Arcidae</taxon>
        <taxon>Tegillarca</taxon>
    </lineage>
</organism>
<evidence type="ECO:0000256" key="9">
    <source>
        <dbReference type="RuleBase" id="RU364148"/>
    </source>
</evidence>
<comment type="subunit">
    <text evidence="9">Component of the Mediator complex.</text>
</comment>
<evidence type="ECO:0000256" key="11">
    <source>
        <dbReference type="SAM" id="MobiDB-lite"/>
    </source>
</evidence>
<keyword evidence="16" id="KW-1185">Reference proteome</keyword>
<keyword evidence="6 9" id="KW-0804">Transcription</keyword>
<keyword evidence="5 9" id="KW-0010">Activator</keyword>
<evidence type="ECO:0000256" key="5">
    <source>
        <dbReference type="ARBA" id="ARBA00023159"/>
    </source>
</evidence>
<feature type="compositionally biased region" description="Low complexity" evidence="11">
    <location>
        <begin position="325"/>
        <end position="337"/>
    </location>
</feature>
<feature type="compositionally biased region" description="Polar residues" evidence="11">
    <location>
        <begin position="297"/>
        <end position="311"/>
    </location>
</feature>
<dbReference type="PANTHER" id="PTHR31804:SF3">
    <property type="entry name" value="MEDIATOR OF RNA POLYMERASE II TRANSCRIPTION SUBUNIT 15"/>
    <property type="match status" value="1"/>
</dbReference>
<comment type="caution">
    <text evidence="15">The sequence shown here is derived from an EMBL/GenBank/DDBJ whole genome shotgun (WGS) entry which is preliminary data.</text>
</comment>
<feature type="compositionally biased region" description="Low complexity" evidence="11">
    <location>
        <begin position="275"/>
        <end position="296"/>
    </location>
</feature>
<evidence type="ECO:0000259" key="13">
    <source>
        <dbReference type="Pfam" id="PF21538"/>
    </source>
</evidence>
<protein>
    <recommendedName>
        <fullName evidence="3 9">Mediator of RNA polymerase II transcription subunit 15</fullName>
    </recommendedName>
    <alternativeName>
        <fullName evidence="8 9">Mediator complex subunit 15</fullName>
    </alternativeName>
</protein>
<feature type="compositionally biased region" description="Polar residues" evidence="11">
    <location>
        <begin position="128"/>
        <end position="143"/>
    </location>
</feature>
<feature type="region of interest" description="Disordered" evidence="11">
    <location>
        <begin position="121"/>
        <end position="154"/>
    </location>
</feature>
<feature type="region of interest" description="Disordered" evidence="11">
    <location>
        <begin position="468"/>
        <end position="491"/>
    </location>
</feature>
<feature type="coiled-coil region" evidence="10">
    <location>
        <begin position="167"/>
        <end position="198"/>
    </location>
</feature>
<keyword evidence="7 9" id="KW-0539">Nucleus</keyword>
<evidence type="ECO:0000313" key="15">
    <source>
        <dbReference type="EMBL" id="KAJ8312749.1"/>
    </source>
</evidence>
<evidence type="ECO:0000256" key="8">
    <source>
        <dbReference type="ARBA" id="ARBA00032016"/>
    </source>
</evidence>
<feature type="region of interest" description="Disordered" evidence="11">
    <location>
        <begin position="227"/>
        <end position="338"/>
    </location>
</feature>
<feature type="compositionally biased region" description="Low complexity" evidence="11">
    <location>
        <begin position="144"/>
        <end position="154"/>
    </location>
</feature>
<dbReference type="EMBL" id="JARBDR010000440">
    <property type="protein sequence ID" value="KAJ8312749.1"/>
    <property type="molecule type" value="Genomic_DNA"/>
</dbReference>
<evidence type="ECO:0000256" key="6">
    <source>
        <dbReference type="ARBA" id="ARBA00023163"/>
    </source>
</evidence>
<comment type="function">
    <text evidence="9">Component of the Mediator complex, a coactivator involved in the regulated transcription of nearly all RNA polymerase II-dependent genes. Mediator functions as a bridge to convey information from gene-specific regulatory proteins to the basal RNA polymerase II transcription machinery. Mediator is recruited to promoters by direct interactions with regulatory proteins and serves as a scaffold for the assembly of a functional preinitiation complex with RNA polymerase II and the general transcription factors.</text>
</comment>
<reference evidence="15 16" key="1">
    <citation type="submission" date="2022-12" db="EMBL/GenBank/DDBJ databases">
        <title>Chromosome-level genome of Tegillarca granosa.</title>
        <authorList>
            <person name="Kim J."/>
        </authorList>
    </citation>
    <scope>NUCLEOTIDE SEQUENCE [LARGE SCALE GENOMIC DNA]</scope>
    <source>
        <strain evidence="15">Teg-2019</strain>
        <tissue evidence="15">Adductor muscle</tissue>
    </source>
</reference>
<feature type="domain" description="ARC105/Med15 mediator subunit C-terminal" evidence="14">
    <location>
        <begin position="491"/>
        <end position="560"/>
    </location>
</feature>
<keyword evidence="10" id="KW-0175">Coiled coil</keyword>
<dbReference type="InterPro" id="IPR048385">
    <property type="entry name" value="Med15_central"/>
</dbReference>
<accession>A0ABQ9F603</accession>
<feature type="compositionally biased region" description="Acidic residues" evidence="11">
    <location>
        <begin position="553"/>
        <end position="562"/>
    </location>
</feature>
<dbReference type="Pfam" id="PF21539">
    <property type="entry name" value="Med15_C"/>
    <property type="match status" value="1"/>
</dbReference>
<sequence>MADQQIDWRGEVFRRKVIAQIDEAVRSAATPMSKSSMEMENHVFMKAKTREEYLALVARLILHVKEINAQKEKEKVKAAQAAAAAGLGGPSQGMPPGGAAGMQQQPVQDPMIALQSLAMQGASGLGGPQQQPNQSVNTGMLTPQQQAQMQHRQQLIQQQMLHQQQAQQQAQQQRNVAMAAAQQQQQQQQLQQQQQQQRPHLQRQDAFIVTSAQHVQSVAQPLIASGNAQMSYPQGPQPGGLQQRQMPQNVMQGAPQQVGFGQQPQVHISQGPDMSSVQQSSQVATSPMSMLTSPSPQTNIVPSPASRSVTSMLGDPSPGSALNTPAPSSPVRSVSPSKQLDEQAYLDKLTKLSKFVEPLQRMINRISADKEEDRKKDISKMTNLLKILTDSSKRLPMATLTKCEQVLEKLKLHQKTSVPSASASTTTVTLSRHMCQPLIDAVAEHIKSPMLNHSLQRTFGPAMMALYGDPIRAPSPPPKKRKREEEDEDDIPHALQGEIARLGSRFKVNLDPSQHGSSRAIHLLCKLDDKNLPSVPPIAVTVPENYPASSPECDSDLLDYGK</sequence>
<gene>
    <name evidence="9" type="primary">MED15</name>
    <name evidence="15" type="ORF">KUTeg_010122</name>
</gene>
<name>A0ABQ9F603_TEGGR</name>
<comment type="subcellular location">
    <subcellularLocation>
        <location evidence="1 9">Nucleus</location>
    </subcellularLocation>
</comment>
<dbReference type="Pfam" id="PF09606">
    <property type="entry name" value="Med15_N"/>
    <property type="match status" value="1"/>
</dbReference>
<keyword evidence="4 9" id="KW-0805">Transcription regulation</keyword>
<evidence type="ECO:0000256" key="1">
    <source>
        <dbReference type="ARBA" id="ARBA00004123"/>
    </source>
</evidence>